<comment type="caution">
    <text evidence="4">The sequence shown here is derived from an EMBL/GenBank/DDBJ whole genome shotgun (WGS) entry which is preliminary data.</text>
</comment>
<organism evidence="4 5">
    <name type="scientific">Sanguibacter suaedae</name>
    <dbReference type="NCBI Taxonomy" id="2795737"/>
    <lineage>
        <taxon>Bacteria</taxon>
        <taxon>Bacillati</taxon>
        <taxon>Actinomycetota</taxon>
        <taxon>Actinomycetes</taxon>
        <taxon>Micrococcales</taxon>
        <taxon>Sanguibacteraceae</taxon>
        <taxon>Sanguibacter</taxon>
    </lineage>
</organism>
<sequence>MTASEGSGIGVAVLLVAVGFVLTTVHLVVQDRGRHAPPGRYAPERRVPPEGVSVLVAAHCAGMRARSTSAQLVDLVQRGALDLGRDDDGWWVEVRDVDGLDHVEGSFVTALVGVPASAGMRARVSRSDGALRHRVRTVQALVNDVVVRDGLRAVVPLPVHRWPLLAGLVALTLVAIRRVAEHPQTAFAVVSLAIMTVVVLLPPRHRWHALTDTGMAVREQVLGIDRFLTPGGWVSLVDPPAPPSPEQLRALLPWAVVVGLERHTAGVLPDDGPLKDFIAEFAARPTSDADSDHVPGDAWDRVATGGSPALHDGATYAKD</sequence>
<reference evidence="4" key="1">
    <citation type="submission" date="2020-12" db="EMBL/GenBank/DDBJ databases">
        <title>Sanguibacter suaedae sp. nov., isolated from Suaeda aralocaspica.</title>
        <authorList>
            <person name="Ma Q."/>
        </authorList>
    </citation>
    <scope>NUCLEOTIDE SEQUENCE</scope>
    <source>
        <strain evidence="4">YZGR15</strain>
    </source>
</reference>
<proteinExistence type="predicted"/>
<keyword evidence="2" id="KW-0812">Transmembrane</keyword>
<dbReference type="RefSeq" id="WP_198731982.1">
    <property type="nucleotide sequence ID" value="NZ_JAEINH010000001.1"/>
</dbReference>
<keyword evidence="5" id="KW-1185">Reference proteome</keyword>
<feature type="domain" description="Predicted membrane protein YciQ-like C-terminal" evidence="3">
    <location>
        <begin position="40"/>
        <end position="265"/>
    </location>
</feature>
<dbReference type="AlphaFoldDB" id="A0A934I370"/>
<dbReference type="Pfam" id="PF20990">
    <property type="entry name" value="DUF2207_C"/>
    <property type="match status" value="1"/>
</dbReference>
<name>A0A934I370_9MICO</name>
<dbReference type="Proteomes" id="UP000602087">
    <property type="component" value="Unassembled WGS sequence"/>
</dbReference>
<feature type="transmembrane region" description="Helical" evidence="2">
    <location>
        <begin position="6"/>
        <end position="29"/>
    </location>
</feature>
<protein>
    <submittedName>
        <fullName evidence="4">DUF2207 domain-containing protein</fullName>
    </submittedName>
</protein>
<evidence type="ECO:0000313" key="5">
    <source>
        <dbReference type="Proteomes" id="UP000602087"/>
    </source>
</evidence>
<evidence type="ECO:0000256" key="2">
    <source>
        <dbReference type="SAM" id="Phobius"/>
    </source>
</evidence>
<dbReference type="EMBL" id="JAEINH010000001">
    <property type="protein sequence ID" value="MBI9113401.1"/>
    <property type="molecule type" value="Genomic_DNA"/>
</dbReference>
<keyword evidence="2" id="KW-0472">Membrane</keyword>
<evidence type="ECO:0000259" key="3">
    <source>
        <dbReference type="Pfam" id="PF20990"/>
    </source>
</evidence>
<feature type="region of interest" description="Disordered" evidence="1">
    <location>
        <begin position="285"/>
        <end position="319"/>
    </location>
</feature>
<keyword evidence="2" id="KW-1133">Transmembrane helix</keyword>
<evidence type="ECO:0000313" key="4">
    <source>
        <dbReference type="EMBL" id="MBI9113401.1"/>
    </source>
</evidence>
<dbReference type="InterPro" id="IPR048389">
    <property type="entry name" value="YciQ-like_C"/>
</dbReference>
<feature type="compositionally biased region" description="Basic and acidic residues" evidence="1">
    <location>
        <begin position="290"/>
        <end position="300"/>
    </location>
</feature>
<accession>A0A934I370</accession>
<gene>
    <name evidence="4" type="ORF">JAV76_00050</name>
</gene>
<evidence type="ECO:0000256" key="1">
    <source>
        <dbReference type="SAM" id="MobiDB-lite"/>
    </source>
</evidence>